<comment type="caution">
    <text evidence="2">The sequence shown here is derived from an EMBL/GenBank/DDBJ whole genome shotgun (WGS) entry which is preliminary data.</text>
</comment>
<evidence type="ECO:0000313" key="3">
    <source>
        <dbReference type="Proteomes" id="UP001567538"/>
    </source>
</evidence>
<accession>A0ABD1GE79</accession>
<organism evidence="2 3">
    <name type="scientific">Salvia divinorum</name>
    <name type="common">Maria pastora</name>
    <name type="synonym">Diviner's sage</name>
    <dbReference type="NCBI Taxonomy" id="28513"/>
    <lineage>
        <taxon>Eukaryota</taxon>
        <taxon>Viridiplantae</taxon>
        <taxon>Streptophyta</taxon>
        <taxon>Embryophyta</taxon>
        <taxon>Tracheophyta</taxon>
        <taxon>Spermatophyta</taxon>
        <taxon>Magnoliopsida</taxon>
        <taxon>eudicotyledons</taxon>
        <taxon>Gunneridae</taxon>
        <taxon>Pentapetalae</taxon>
        <taxon>asterids</taxon>
        <taxon>lamiids</taxon>
        <taxon>Lamiales</taxon>
        <taxon>Lamiaceae</taxon>
        <taxon>Nepetoideae</taxon>
        <taxon>Mentheae</taxon>
        <taxon>Salviinae</taxon>
        <taxon>Salvia</taxon>
        <taxon>Salvia subgen. Calosphace</taxon>
    </lineage>
</organism>
<evidence type="ECO:0008006" key="4">
    <source>
        <dbReference type="Google" id="ProtNLM"/>
    </source>
</evidence>
<evidence type="ECO:0000313" key="2">
    <source>
        <dbReference type="EMBL" id="KAL1541328.1"/>
    </source>
</evidence>
<sequence length="101" mass="11445">MDANAINFCLYTDHCLGGSGVVNVEKRTANEDDCNTLFVNYAAIAWHEMRRAWRGDRSSVSQRKPREPTRHCSSTFKEVPFDGPVPLSKMVALLVEAWEKD</sequence>
<dbReference type="Proteomes" id="UP001567538">
    <property type="component" value="Unassembled WGS sequence"/>
</dbReference>
<protein>
    <recommendedName>
        <fullName evidence="4">DUF4050 domain-containing protein</fullName>
    </recommendedName>
</protein>
<dbReference type="EMBL" id="JBEAFC010000009">
    <property type="protein sequence ID" value="KAL1541328.1"/>
    <property type="molecule type" value="Genomic_DNA"/>
</dbReference>
<dbReference type="AlphaFoldDB" id="A0ABD1GE79"/>
<reference evidence="2 3" key="1">
    <citation type="submission" date="2024-06" db="EMBL/GenBank/DDBJ databases">
        <title>A chromosome level genome sequence of Diviner's sage (Salvia divinorum).</title>
        <authorList>
            <person name="Ford S.A."/>
            <person name="Ro D.-K."/>
            <person name="Ness R.W."/>
            <person name="Phillips M.A."/>
        </authorList>
    </citation>
    <scope>NUCLEOTIDE SEQUENCE [LARGE SCALE GENOMIC DNA]</scope>
    <source>
        <strain evidence="2">SAF-2024a</strain>
        <tissue evidence="2">Leaf</tissue>
    </source>
</reference>
<gene>
    <name evidence="2" type="ORF">AAHA92_25565</name>
</gene>
<keyword evidence="3" id="KW-1185">Reference proteome</keyword>
<evidence type="ECO:0000256" key="1">
    <source>
        <dbReference type="SAM" id="MobiDB-lite"/>
    </source>
</evidence>
<proteinExistence type="predicted"/>
<dbReference type="PANTHER" id="PTHR33373">
    <property type="entry name" value="OS07G0479600 PROTEIN"/>
    <property type="match status" value="1"/>
</dbReference>
<dbReference type="PANTHER" id="PTHR33373:SF23">
    <property type="entry name" value="DUF4050 DOMAIN-CONTAINING PROTEIN"/>
    <property type="match status" value="1"/>
</dbReference>
<feature type="region of interest" description="Disordered" evidence="1">
    <location>
        <begin position="56"/>
        <end position="75"/>
    </location>
</feature>
<name>A0ABD1GE79_SALDI</name>